<dbReference type="Proteomes" id="UP000253606">
    <property type="component" value="Chromosome"/>
</dbReference>
<dbReference type="InterPro" id="IPR025297">
    <property type="entry name" value="DUF4159"/>
</dbReference>
<sequence>MKLAHIALVSAVMAASCVGVRAFQRVAEYGFGDDESPSYAKSEFYWSRLAYPVNTADMEEIGGFGHHGYWGFSAWSRDYPKADRQFLIAMHRLTRIDGRPTEQVVTLDSDEIFNYPWVYAVQVQMWSFNDAEAKRLREYLLKGGFLMVDDFHGTEDWENFMNGMRQVLPDRPVDDLQSGDEIFHTLYDVDDKMQIPGEQWIRTGRTYEKDGYQPKWRAIRDDKGRIMVAICHNMHLGDAWEWADDPNYPEPFASMAFRVGLDYILYGMTH</sequence>
<dbReference type="KEGG" id="abas:ACPOL_0924"/>
<evidence type="ECO:0000313" key="2">
    <source>
        <dbReference type="EMBL" id="AXC10279.1"/>
    </source>
</evidence>
<evidence type="ECO:0000313" key="3">
    <source>
        <dbReference type="Proteomes" id="UP000253606"/>
    </source>
</evidence>
<evidence type="ECO:0000259" key="1">
    <source>
        <dbReference type="Pfam" id="PF13709"/>
    </source>
</evidence>
<reference evidence="2 3" key="1">
    <citation type="journal article" date="2018" name="Front. Microbiol.">
        <title>Hydrolytic Capabilities as a Key to Environmental Success: Chitinolytic and Cellulolytic Acidobacteria From Acidic Sub-arctic Soils and Boreal Peatlands.</title>
        <authorList>
            <person name="Belova S.E."/>
            <person name="Ravin N.V."/>
            <person name="Pankratov T.A."/>
            <person name="Rakitin A.L."/>
            <person name="Ivanova A.A."/>
            <person name="Beletsky A.V."/>
            <person name="Mardanov A.V."/>
            <person name="Sinninghe Damste J.S."/>
            <person name="Dedysh S.N."/>
        </authorList>
    </citation>
    <scope>NUCLEOTIDE SEQUENCE [LARGE SCALE GENOMIC DNA]</scope>
    <source>
        <strain evidence="2 3">SBC82</strain>
    </source>
</reference>
<dbReference type="Pfam" id="PF13709">
    <property type="entry name" value="DUF4159"/>
    <property type="match status" value="1"/>
</dbReference>
<gene>
    <name evidence="2" type="ORF">ACPOL_0924</name>
</gene>
<dbReference type="AlphaFoldDB" id="A0A2Z5FTV3"/>
<dbReference type="RefSeq" id="WP_114205944.1">
    <property type="nucleotide sequence ID" value="NZ_CP030840.1"/>
</dbReference>
<name>A0A2Z5FTV3_9BACT</name>
<accession>A0A2Z5FTV3</accession>
<proteinExistence type="predicted"/>
<dbReference type="EMBL" id="CP030840">
    <property type="protein sequence ID" value="AXC10279.1"/>
    <property type="molecule type" value="Genomic_DNA"/>
</dbReference>
<keyword evidence="3" id="KW-1185">Reference proteome</keyword>
<dbReference type="PROSITE" id="PS51257">
    <property type="entry name" value="PROKAR_LIPOPROTEIN"/>
    <property type="match status" value="1"/>
</dbReference>
<dbReference type="OrthoDB" id="9773014at2"/>
<dbReference type="Gene3D" id="3.40.50.12140">
    <property type="entry name" value="Domain of unknown function DUF4159"/>
    <property type="match status" value="1"/>
</dbReference>
<feature type="domain" description="DUF4159" evidence="1">
    <location>
        <begin position="73"/>
        <end position="268"/>
    </location>
</feature>
<organism evidence="2 3">
    <name type="scientific">Acidisarcina polymorpha</name>
    <dbReference type="NCBI Taxonomy" id="2211140"/>
    <lineage>
        <taxon>Bacteria</taxon>
        <taxon>Pseudomonadati</taxon>
        <taxon>Acidobacteriota</taxon>
        <taxon>Terriglobia</taxon>
        <taxon>Terriglobales</taxon>
        <taxon>Acidobacteriaceae</taxon>
        <taxon>Acidisarcina</taxon>
    </lineage>
</organism>
<protein>
    <recommendedName>
        <fullName evidence="1">DUF4159 domain-containing protein</fullName>
    </recommendedName>
</protein>